<evidence type="ECO:0000256" key="7">
    <source>
        <dbReference type="ARBA" id="ARBA00023027"/>
    </source>
</evidence>
<name>A0A0S2MRJ4_9CUCU</name>
<evidence type="ECO:0000256" key="1">
    <source>
        <dbReference type="ARBA" id="ARBA00004141"/>
    </source>
</evidence>
<dbReference type="Pfam" id="PF00420">
    <property type="entry name" value="Oxidored_q2"/>
    <property type="match status" value="1"/>
</dbReference>
<geneLocation type="mitochondrion" evidence="12"/>
<keyword evidence="12" id="KW-0496">Mitochondrion</keyword>
<keyword evidence="5" id="KW-1278">Translocase</keyword>
<comment type="similarity">
    <text evidence="2">Belongs to the complex I subunit 4L family.</text>
</comment>
<evidence type="ECO:0000256" key="9">
    <source>
        <dbReference type="ARBA" id="ARBA00031586"/>
    </source>
</evidence>
<reference evidence="12" key="1">
    <citation type="submission" date="2012-06" db="EMBL/GenBank/DDBJ databases">
        <title>Mitogenomics of the Coleoptera under dense taxon sampling.</title>
        <authorList>
            <person name="Timmermans M.J.T.N."/>
            <person name="Lim J."/>
            <person name="Dodsworth S."/>
            <person name="Haran J."/>
            <person name="Ahrens D."/>
            <person name="Bocak L."/>
            <person name="London A."/>
            <person name="Culverwell L."/>
            <person name="Vogler A.P."/>
        </authorList>
    </citation>
    <scope>NUCLEOTIDE SEQUENCE</scope>
</reference>
<evidence type="ECO:0000256" key="11">
    <source>
        <dbReference type="SAM" id="Phobius"/>
    </source>
</evidence>
<organism evidence="12">
    <name type="scientific">Chirotenon longimanus</name>
    <dbReference type="NCBI Taxonomy" id="1205658"/>
    <lineage>
        <taxon>Eukaryota</taxon>
        <taxon>Metazoa</taxon>
        <taxon>Ecdysozoa</taxon>
        <taxon>Arthropoda</taxon>
        <taxon>Hexapoda</taxon>
        <taxon>Insecta</taxon>
        <taxon>Pterygota</taxon>
        <taxon>Neoptera</taxon>
        <taxon>Endopterygota</taxon>
        <taxon>Coleoptera</taxon>
        <taxon>Polyphaga</taxon>
        <taxon>Cucujiformia</taxon>
        <taxon>Anthribidae</taxon>
        <taxon>Anthribinae</taxon>
        <taxon>Ecelonerini</taxon>
        <taxon>Chirotenon</taxon>
    </lineage>
</organism>
<proteinExistence type="inferred from homology"/>
<dbReference type="GO" id="GO:0016020">
    <property type="term" value="C:membrane"/>
    <property type="evidence" value="ECO:0007669"/>
    <property type="project" value="UniProtKB-SubCell"/>
</dbReference>
<feature type="transmembrane region" description="Helical" evidence="11">
    <location>
        <begin position="23"/>
        <end position="41"/>
    </location>
</feature>
<accession>A0A0S2MRJ4</accession>
<keyword evidence="6 11" id="KW-1133">Transmembrane helix</keyword>
<evidence type="ECO:0000256" key="5">
    <source>
        <dbReference type="ARBA" id="ARBA00022967"/>
    </source>
</evidence>
<dbReference type="GO" id="GO:0008137">
    <property type="term" value="F:NADH dehydrogenase (ubiquinone) activity"/>
    <property type="evidence" value="ECO:0007669"/>
    <property type="project" value="UniProtKB-EC"/>
</dbReference>
<dbReference type="EMBL" id="JX412830">
    <property type="protein sequence ID" value="ALO77344.1"/>
    <property type="molecule type" value="Genomic_DNA"/>
</dbReference>
<keyword evidence="8 11" id="KW-0472">Membrane</keyword>
<evidence type="ECO:0000256" key="4">
    <source>
        <dbReference type="ARBA" id="ARBA00022692"/>
    </source>
</evidence>
<comment type="subcellular location">
    <subcellularLocation>
        <location evidence="1">Membrane</location>
        <topology evidence="1">Multi-pass membrane protein</topology>
    </subcellularLocation>
</comment>
<dbReference type="InterPro" id="IPR039428">
    <property type="entry name" value="NUOK/Mnh_C1-like"/>
</dbReference>
<evidence type="ECO:0000256" key="3">
    <source>
        <dbReference type="ARBA" id="ARBA00016612"/>
    </source>
</evidence>
<sequence length="93" mass="10958">MLIYLVFFMVVSGLLVFSFNHKHFLVLLLSMEYLVISLYLLMNLEFMFYSNEFFFLMIYLTMSVCEGVLGLSILVSLIRSFGNDYILTLNVLW</sequence>
<comment type="catalytic activity">
    <reaction evidence="10">
        <text>a ubiquinone + NADH + 5 H(+)(in) = a ubiquinol + NAD(+) + 4 H(+)(out)</text>
        <dbReference type="Rhea" id="RHEA:29091"/>
        <dbReference type="Rhea" id="RHEA-COMP:9565"/>
        <dbReference type="Rhea" id="RHEA-COMP:9566"/>
        <dbReference type="ChEBI" id="CHEBI:15378"/>
        <dbReference type="ChEBI" id="CHEBI:16389"/>
        <dbReference type="ChEBI" id="CHEBI:17976"/>
        <dbReference type="ChEBI" id="CHEBI:57540"/>
        <dbReference type="ChEBI" id="CHEBI:57945"/>
        <dbReference type="EC" id="7.1.1.2"/>
    </reaction>
</comment>
<feature type="transmembrane region" description="Helical" evidence="11">
    <location>
        <begin position="53"/>
        <end position="78"/>
    </location>
</feature>
<dbReference type="Gene3D" id="1.10.287.3510">
    <property type="match status" value="1"/>
</dbReference>
<evidence type="ECO:0000256" key="2">
    <source>
        <dbReference type="ARBA" id="ARBA00010519"/>
    </source>
</evidence>
<dbReference type="AlphaFoldDB" id="A0A0S2MRJ4"/>
<gene>
    <name evidence="12" type="primary">nad4l</name>
</gene>
<keyword evidence="4 11" id="KW-0812">Transmembrane</keyword>
<evidence type="ECO:0000256" key="10">
    <source>
        <dbReference type="ARBA" id="ARBA00049551"/>
    </source>
</evidence>
<keyword evidence="7" id="KW-0520">NAD</keyword>
<protein>
    <recommendedName>
        <fullName evidence="3">NADH-ubiquinone oxidoreductase chain 4L</fullName>
    </recommendedName>
    <alternativeName>
        <fullName evidence="9">NADH dehydrogenase subunit 4L</fullName>
    </alternativeName>
</protein>
<evidence type="ECO:0000256" key="6">
    <source>
        <dbReference type="ARBA" id="ARBA00022989"/>
    </source>
</evidence>
<evidence type="ECO:0000256" key="8">
    <source>
        <dbReference type="ARBA" id="ARBA00023136"/>
    </source>
</evidence>
<evidence type="ECO:0000313" key="12">
    <source>
        <dbReference type="EMBL" id="ALO77344.1"/>
    </source>
</evidence>